<accession>A0A6M6JVY3</accession>
<dbReference type="InterPro" id="IPR016040">
    <property type="entry name" value="NAD(P)-bd_dom"/>
</dbReference>
<dbReference type="EMBL" id="CP053565">
    <property type="protein sequence ID" value="QJY51166.1"/>
    <property type="molecule type" value="Genomic_DNA"/>
</dbReference>
<dbReference type="Proteomes" id="UP000505377">
    <property type="component" value="Plasmid unnamed1"/>
</dbReference>
<proteinExistence type="predicted"/>
<sequence length="71" mass="6969">MRVGVLGGTGRTGRLVVAEFVRRGHEVAALARDPATAGLGPGVRPGAPSGATASAGSATSTRPDVGTSRSR</sequence>
<feature type="region of interest" description="Disordered" evidence="1">
    <location>
        <begin position="32"/>
        <end position="71"/>
    </location>
</feature>
<name>A0A6M6JVY3_9PSEU</name>
<protein>
    <submittedName>
        <fullName evidence="3">NAD(P)H-binding protein</fullName>
    </submittedName>
</protein>
<dbReference type="InterPro" id="IPR036291">
    <property type="entry name" value="NAD(P)-bd_dom_sf"/>
</dbReference>
<evidence type="ECO:0000256" key="1">
    <source>
        <dbReference type="SAM" id="MobiDB-lite"/>
    </source>
</evidence>
<evidence type="ECO:0000259" key="2">
    <source>
        <dbReference type="Pfam" id="PF13460"/>
    </source>
</evidence>
<keyword evidence="4" id="KW-1185">Reference proteome</keyword>
<dbReference type="Gene3D" id="3.40.50.720">
    <property type="entry name" value="NAD(P)-binding Rossmann-like Domain"/>
    <property type="match status" value="1"/>
</dbReference>
<feature type="compositionally biased region" description="Low complexity" evidence="1">
    <location>
        <begin position="44"/>
        <end position="63"/>
    </location>
</feature>
<reference evidence="3 4" key="1">
    <citation type="submission" date="2020-05" db="EMBL/GenBank/DDBJ databases">
        <authorList>
            <person name="Mo P."/>
        </authorList>
    </citation>
    <scope>NUCLEOTIDE SEQUENCE [LARGE SCALE GENOMIC DNA]</scope>
    <source>
        <strain evidence="3 4">Gen01</strain>
        <plasmid evidence="3 4">unnamed1</plasmid>
    </source>
</reference>
<evidence type="ECO:0000313" key="4">
    <source>
        <dbReference type="Proteomes" id="UP000505377"/>
    </source>
</evidence>
<dbReference type="KEGG" id="pbro:HOP40_34870"/>
<geneLocation type="plasmid" evidence="3 4">
    <name>unnamed1</name>
</geneLocation>
<gene>
    <name evidence="3" type="ORF">HOP40_34870</name>
</gene>
<dbReference type="AlphaFoldDB" id="A0A6M6JVY3"/>
<organism evidence="3 4">
    <name type="scientific">Pseudonocardia broussonetiae</name>
    <dbReference type="NCBI Taxonomy" id="2736640"/>
    <lineage>
        <taxon>Bacteria</taxon>
        <taxon>Bacillati</taxon>
        <taxon>Actinomycetota</taxon>
        <taxon>Actinomycetes</taxon>
        <taxon>Pseudonocardiales</taxon>
        <taxon>Pseudonocardiaceae</taxon>
        <taxon>Pseudonocardia</taxon>
    </lineage>
</organism>
<dbReference type="SUPFAM" id="SSF51735">
    <property type="entry name" value="NAD(P)-binding Rossmann-fold domains"/>
    <property type="match status" value="1"/>
</dbReference>
<dbReference type="Pfam" id="PF13460">
    <property type="entry name" value="NAD_binding_10"/>
    <property type="match status" value="1"/>
</dbReference>
<keyword evidence="3" id="KW-0614">Plasmid</keyword>
<feature type="domain" description="NAD(P)-binding" evidence="2">
    <location>
        <begin position="7"/>
        <end position="38"/>
    </location>
</feature>
<evidence type="ECO:0000313" key="3">
    <source>
        <dbReference type="EMBL" id="QJY51166.1"/>
    </source>
</evidence>